<keyword evidence="2" id="KW-1185">Reference proteome</keyword>
<gene>
    <name evidence="1" type="ORF">ABDJ40_03340</name>
</gene>
<evidence type="ECO:0000313" key="2">
    <source>
        <dbReference type="Proteomes" id="UP001462640"/>
    </source>
</evidence>
<organism evidence="1 2">
    <name type="scientific">Roseateles flavus</name>
    <dbReference type="NCBI Taxonomy" id="3149041"/>
    <lineage>
        <taxon>Bacteria</taxon>
        <taxon>Pseudomonadati</taxon>
        <taxon>Pseudomonadota</taxon>
        <taxon>Betaproteobacteria</taxon>
        <taxon>Burkholderiales</taxon>
        <taxon>Sphaerotilaceae</taxon>
        <taxon>Roseateles</taxon>
    </lineage>
</organism>
<name>A0ABV0G9Q9_9BURK</name>
<evidence type="ECO:0008006" key="3">
    <source>
        <dbReference type="Google" id="ProtNLM"/>
    </source>
</evidence>
<dbReference type="Proteomes" id="UP001462640">
    <property type="component" value="Unassembled WGS sequence"/>
</dbReference>
<reference evidence="1 2" key="1">
    <citation type="submission" date="2024-05" db="EMBL/GenBank/DDBJ databases">
        <title>Roseateles sp. 2.12 16S ribosomal RNA gene Genome sequencing and assembly.</title>
        <authorList>
            <person name="Woo H."/>
        </authorList>
    </citation>
    <scope>NUCLEOTIDE SEQUENCE [LARGE SCALE GENOMIC DNA]</scope>
    <source>
        <strain evidence="1 2">2.12</strain>
    </source>
</reference>
<evidence type="ECO:0000313" key="1">
    <source>
        <dbReference type="EMBL" id="MEO3711795.1"/>
    </source>
</evidence>
<sequence length="631" mass="67156">MQEGKASPWATAGLAFASAWVIGGLLSACGGGGPSVDTTQQLSLQLQTPSLPSGSVQVREWRLVNEGPAEVAEVFVAVSDEARVRQVRWDCESTAAAVRCEVQSDGRLRVAKLGAGARVSLRQSVKTEAGLSAELPFEAHLQGGGGSVATSRHITRWRSFDLAVTAGTPVEEMQGETRVQHYEFTLRNAGPDDALDVTWTHQPLPKMQLLDLKCAGSEQGLCPSSMTPQAALARVPKGATVQLRATYAVEPQASSGVWSRVEAAGELRTDNNALALDVAGREMPAFQVVSFGGQRMAALIHWRGTGMSLQTGDQVQAVDVKADLTGAVFQYWDIKTPTGVQTHAMPLVIRSDVLLASHETQGGAEMYVGLRNPVRSLDALEGAVLNLLGTEVGPVGQLLGAQARQGKFSGQQFTLCQGDAGISVDACPASLRKTYSVSLVGDELELLSGTEVIHARASRLRNGSILLFRSERDRATGAQHVWLGLSYVSGLPDWTSNCTSNDNRGLALGNFVSPDRLGLDIGSFADKGWVDGRRGSVTVSRSLGVGIPLMWKLRMQEDPSINWQVTEGQLDGLATPGLAEGVLQVDEGHYLMDPAAAFRQSGKVWGAVSDCRMVLLGQPGSALAGRWTLKL</sequence>
<dbReference type="EMBL" id="JBDPZC010000001">
    <property type="protein sequence ID" value="MEO3711795.1"/>
    <property type="molecule type" value="Genomic_DNA"/>
</dbReference>
<protein>
    <recommendedName>
        <fullName evidence="3">DUF11 domain-containing protein</fullName>
    </recommendedName>
</protein>
<proteinExistence type="predicted"/>
<dbReference type="RefSeq" id="WP_347606052.1">
    <property type="nucleotide sequence ID" value="NZ_JBDPZC010000001.1"/>
</dbReference>
<accession>A0ABV0G9Q9</accession>
<dbReference type="PROSITE" id="PS51257">
    <property type="entry name" value="PROKAR_LIPOPROTEIN"/>
    <property type="match status" value="1"/>
</dbReference>
<comment type="caution">
    <text evidence="1">The sequence shown here is derived from an EMBL/GenBank/DDBJ whole genome shotgun (WGS) entry which is preliminary data.</text>
</comment>